<accession>A0A6I3SFS3</accession>
<evidence type="ECO:0000259" key="3">
    <source>
        <dbReference type="PROSITE" id="PS51186"/>
    </source>
</evidence>
<keyword evidence="2" id="KW-0012">Acyltransferase</keyword>
<evidence type="ECO:0000256" key="1">
    <source>
        <dbReference type="ARBA" id="ARBA00022679"/>
    </source>
</evidence>
<proteinExistence type="predicted"/>
<dbReference type="Proteomes" id="UP000430670">
    <property type="component" value="Unassembled WGS sequence"/>
</dbReference>
<feature type="domain" description="N-acetyltransferase" evidence="3">
    <location>
        <begin position="1"/>
        <end position="146"/>
    </location>
</feature>
<dbReference type="InterPro" id="IPR000182">
    <property type="entry name" value="GNAT_dom"/>
</dbReference>
<organism evidence="4 5">
    <name type="scientific">Heliobacterium mobile</name>
    <name type="common">Heliobacillus mobilis</name>
    <dbReference type="NCBI Taxonomy" id="28064"/>
    <lineage>
        <taxon>Bacteria</taxon>
        <taxon>Bacillati</taxon>
        <taxon>Bacillota</taxon>
        <taxon>Clostridia</taxon>
        <taxon>Eubacteriales</taxon>
        <taxon>Heliobacteriaceae</taxon>
        <taxon>Heliobacterium</taxon>
    </lineage>
</organism>
<dbReference type="PANTHER" id="PTHR43877">
    <property type="entry name" value="AMINOALKYLPHOSPHONATE N-ACETYLTRANSFERASE-RELATED-RELATED"/>
    <property type="match status" value="1"/>
</dbReference>
<dbReference type="RefSeq" id="WP_170291599.1">
    <property type="nucleotide sequence ID" value="NZ_WNKU01000002.1"/>
</dbReference>
<evidence type="ECO:0000313" key="4">
    <source>
        <dbReference type="EMBL" id="MTV47896.1"/>
    </source>
</evidence>
<dbReference type="EMBL" id="WNKU01000002">
    <property type="protein sequence ID" value="MTV47896.1"/>
    <property type="molecule type" value="Genomic_DNA"/>
</dbReference>
<sequence>MDIIEVTLVDELKECLAIRKDVFILEQAVPEELEVDDHDRSPSSCKHLLIRLDGKGVATGRLCRYDEETAKLQRIAVRKEHRGKGMGAIIVQALEENARREGYRRTLLDAQLHAQAFYGKLGYEKVSSEPFLDAGIWHVRMMKVLPSPKK</sequence>
<evidence type="ECO:0000313" key="5">
    <source>
        <dbReference type="Proteomes" id="UP000430670"/>
    </source>
</evidence>
<protein>
    <submittedName>
        <fullName evidence="4">GNAT family N-acetyltransferase</fullName>
    </submittedName>
</protein>
<evidence type="ECO:0000256" key="2">
    <source>
        <dbReference type="ARBA" id="ARBA00023315"/>
    </source>
</evidence>
<dbReference type="Gene3D" id="3.40.630.30">
    <property type="match status" value="1"/>
</dbReference>
<dbReference type="PANTHER" id="PTHR43877:SF2">
    <property type="entry name" value="AMINOALKYLPHOSPHONATE N-ACETYLTRANSFERASE-RELATED"/>
    <property type="match status" value="1"/>
</dbReference>
<dbReference type="CDD" id="cd04301">
    <property type="entry name" value="NAT_SF"/>
    <property type="match status" value="1"/>
</dbReference>
<dbReference type="InterPro" id="IPR050832">
    <property type="entry name" value="Bact_Acetyltransf"/>
</dbReference>
<reference evidence="4 5" key="1">
    <citation type="submission" date="2019-11" db="EMBL/GenBank/DDBJ databases">
        <title>Whole-genome sequence of a the green, strictly anaerobic photosynthetic bacterium Heliobacillus mobilis DSM 6151.</title>
        <authorList>
            <person name="Kyndt J.A."/>
            <person name="Meyer T.E."/>
        </authorList>
    </citation>
    <scope>NUCLEOTIDE SEQUENCE [LARGE SCALE GENOMIC DNA]</scope>
    <source>
        <strain evidence="4 5">DSM 6151</strain>
    </source>
</reference>
<name>A0A6I3SFS3_HELMO</name>
<dbReference type="InterPro" id="IPR016181">
    <property type="entry name" value="Acyl_CoA_acyltransferase"/>
</dbReference>
<dbReference type="PROSITE" id="PS51186">
    <property type="entry name" value="GNAT"/>
    <property type="match status" value="1"/>
</dbReference>
<keyword evidence="1 4" id="KW-0808">Transferase</keyword>
<gene>
    <name evidence="4" type="ORF">GJ688_02725</name>
</gene>
<keyword evidence="5" id="KW-1185">Reference proteome</keyword>
<dbReference type="Pfam" id="PF13673">
    <property type="entry name" value="Acetyltransf_10"/>
    <property type="match status" value="1"/>
</dbReference>
<comment type="caution">
    <text evidence="4">The sequence shown here is derived from an EMBL/GenBank/DDBJ whole genome shotgun (WGS) entry which is preliminary data.</text>
</comment>
<dbReference type="GO" id="GO:0016747">
    <property type="term" value="F:acyltransferase activity, transferring groups other than amino-acyl groups"/>
    <property type="evidence" value="ECO:0007669"/>
    <property type="project" value="InterPro"/>
</dbReference>
<dbReference type="AlphaFoldDB" id="A0A6I3SFS3"/>
<dbReference type="SUPFAM" id="SSF55729">
    <property type="entry name" value="Acyl-CoA N-acyltransferases (Nat)"/>
    <property type="match status" value="1"/>
</dbReference>